<keyword evidence="2" id="KW-1185">Reference proteome</keyword>
<sequence length="73" mass="7713">MVGGGIDAPGQSFEEAFVQLELLAPQLVLRCAPILVRPGGHSVLAGQDLLVVPGRLAGVMWREISSKRLPHTG</sequence>
<comment type="caution">
    <text evidence="1">The sequence shown here is derived from an EMBL/GenBank/DDBJ whole genome shotgun (WGS) entry which is preliminary data.</text>
</comment>
<protein>
    <submittedName>
        <fullName evidence="1">Uncharacterized protein</fullName>
    </submittedName>
</protein>
<accession>A0A1V2GUT7</accession>
<organism evidence="1 2">
    <name type="scientific">Teichococcus deserti</name>
    <dbReference type="NCBI Taxonomy" id="1817963"/>
    <lineage>
        <taxon>Bacteria</taxon>
        <taxon>Pseudomonadati</taxon>
        <taxon>Pseudomonadota</taxon>
        <taxon>Alphaproteobacteria</taxon>
        <taxon>Acetobacterales</taxon>
        <taxon>Roseomonadaceae</taxon>
        <taxon>Roseomonas</taxon>
    </lineage>
</organism>
<gene>
    <name evidence="1" type="ORF">BKE38_26280</name>
</gene>
<dbReference type="Proteomes" id="UP000188879">
    <property type="component" value="Unassembled WGS sequence"/>
</dbReference>
<proteinExistence type="predicted"/>
<dbReference type="EMBL" id="MLCO01000344">
    <property type="protein sequence ID" value="ONG45626.1"/>
    <property type="molecule type" value="Genomic_DNA"/>
</dbReference>
<dbReference type="AlphaFoldDB" id="A0A1V2GUT7"/>
<reference evidence="1 2" key="1">
    <citation type="submission" date="2016-10" db="EMBL/GenBank/DDBJ databases">
        <title>Draft Genome sequence of Roseomonas sp. strain M3.</title>
        <authorList>
            <person name="Subhash Y."/>
            <person name="Lee S."/>
        </authorList>
    </citation>
    <scope>NUCLEOTIDE SEQUENCE [LARGE SCALE GENOMIC DNA]</scope>
    <source>
        <strain evidence="1 2">M3</strain>
    </source>
</reference>
<name>A0A1V2GUT7_9PROT</name>
<evidence type="ECO:0000313" key="1">
    <source>
        <dbReference type="EMBL" id="ONG45626.1"/>
    </source>
</evidence>
<evidence type="ECO:0000313" key="2">
    <source>
        <dbReference type="Proteomes" id="UP000188879"/>
    </source>
</evidence>